<gene>
    <name evidence="2" type="ORF">B9Z19DRAFT_1067671</name>
</gene>
<keyword evidence="1" id="KW-0812">Transmembrane</keyword>
<keyword evidence="3" id="KW-1185">Reference proteome</keyword>
<name>A0A2T6ZHY5_TUBBO</name>
<evidence type="ECO:0000313" key="2">
    <source>
        <dbReference type="EMBL" id="PUU75108.1"/>
    </source>
</evidence>
<sequence length="479" mass="52978">MNITGRFSVSIVGLTYNLVDDSVVDYPTLATTWAPSVLLAKNATDFDLVEKSLLSYLDLNMDLETLHSFLIGHWFDGETGGMVNLKYYLLDFSTEKNQEIYGTSSDHAVHSSANCTMLRLEGHKYWRDYNSDDQISYGMLYEPLRWILLEAITKLTPILETDWKDESNGDTIAEVLRVLESKNAWPRQGTGQVTWAAPFVGESNGSSVTYVVYHDTAWECTSRFFETLEPGRGPHPKPLFDSATLFLLPIVERIERGVSEPTGGLVNSCGGPAVGRTASIAYRSFADLKSRSSPSIGVQTLNFYQNGTGGSAAQKMYYNIYVAGLVARLPMATIAYGDQIYPHVPKDRNANLTINVETTLKVKWGRVGIAAGIIVGSQILAIAVVLYYCRNVYVREDSYLTTAELLNTALNKIDHGSTMTMEELGDALGKALEGPVSYGTIPSGQGDQPSVALGREVDYNFPGFPPFRKRSVFQRRNRS</sequence>
<proteinExistence type="predicted"/>
<reference evidence="2 3" key="1">
    <citation type="submission" date="2017-04" db="EMBL/GenBank/DDBJ databases">
        <title>Draft genome sequence of Tuber borchii Vittad., a whitish edible truffle.</title>
        <authorList>
            <consortium name="DOE Joint Genome Institute"/>
            <person name="Murat C."/>
            <person name="Kuo A."/>
            <person name="Barry K.W."/>
            <person name="Clum A."/>
            <person name="Dockter R.B."/>
            <person name="Fauchery L."/>
            <person name="Iotti M."/>
            <person name="Kohler A."/>
            <person name="Labutti K."/>
            <person name="Lindquist E.A."/>
            <person name="Lipzen A."/>
            <person name="Ohm R.A."/>
            <person name="Wang M."/>
            <person name="Grigoriev I.V."/>
            <person name="Zambonelli A."/>
            <person name="Martin F.M."/>
        </authorList>
    </citation>
    <scope>NUCLEOTIDE SEQUENCE [LARGE SCALE GENOMIC DNA]</scope>
    <source>
        <strain evidence="2 3">Tbo3840</strain>
    </source>
</reference>
<keyword evidence="1" id="KW-1133">Transmembrane helix</keyword>
<feature type="transmembrane region" description="Helical" evidence="1">
    <location>
        <begin position="367"/>
        <end position="389"/>
    </location>
</feature>
<dbReference type="OrthoDB" id="4768051at2759"/>
<protein>
    <submittedName>
        <fullName evidence="2">Uncharacterized protein</fullName>
    </submittedName>
</protein>
<dbReference type="Proteomes" id="UP000244722">
    <property type="component" value="Unassembled WGS sequence"/>
</dbReference>
<comment type="caution">
    <text evidence="2">The sequence shown here is derived from an EMBL/GenBank/DDBJ whole genome shotgun (WGS) entry which is preliminary data.</text>
</comment>
<evidence type="ECO:0000256" key="1">
    <source>
        <dbReference type="SAM" id="Phobius"/>
    </source>
</evidence>
<evidence type="ECO:0000313" key="3">
    <source>
        <dbReference type="Proteomes" id="UP000244722"/>
    </source>
</evidence>
<accession>A0A2T6ZHY5</accession>
<dbReference type="EMBL" id="NESQ01000250">
    <property type="protein sequence ID" value="PUU75108.1"/>
    <property type="molecule type" value="Genomic_DNA"/>
</dbReference>
<organism evidence="2 3">
    <name type="scientific">Tuber borchii</name>
    <name type="common">White truffle</name>
    <dbReference type="NCBI Taxonomy" id="42251"/>
    <lineage>
        <taxon>Eukaryota</taxon>
        <taxon>Fungi</taxon>
        <taxon>Dikarya</taxon>
        <taxon>Ascomycota</taxon>
        <taxon>Pezizomycotina</taxon>
        <taxon>Pezizomycetes</taxon>
        <taxon>Pezizales</taxon>
        <taxon>Tuberaceae</taxon>
        <taxon>Tuber</taxon>
    </lineage>
</organism>
<keyword evidence="1" id="KW-0472">Membrane</keyword>
<dbReference type="AlphaFoldDB" id="A0A2T6ZHY5"/>